<feature type="region of interest" description="Disordered" evidence="1">
    <location>
        <begin position="260"/>
        <end position="301"/>
    </location>
</feature>
<feature type="region of interest" description="Disordered" evidence="1">
    <location>
        <begin position="1"/>
        <end position="24"/>
    </location>
</feature>
<dbReference type="SMART" id="SM00507">
    <property type="entry name" value="HNHc"/>
    <property type="match status" value="1"/>
</dbReference>
<dbReference type="InterPro" id="IPR003615">
    <property type="entry name" value="HNH_nuc"/>
</dbReference>
<dbReference type="InterPro" id="IPR003870">
    <property type="entry name" value="DUF222"/>
</dbReference>
<sequence>MVDFTDFGKYPGGDDPPAGSAGASANSLSMMVDGIAEQQEMIASMQARVAVLMCEAVRFALRNDRVFVPDDTSSSASRQEWTRRALIAEFAVAFRLSERKIASMMETSEALVTELPETLSALQDGSISLQHAEIMVAQAAGLDREHVRQFESTAIATALSTTPPQFKTAAVSIRERLNPDSAAERKREAVKDRHIHVTSCPNGMGYLDLYGPIEDILSIEAVARNTARSLKAAGDGRTLSQIATDAVLDAVKTGFTVDLPAPAEETSDSAAGGDAGDDAGDKGVTTAGSAAEGVQARRGRLRPTVHVTVPVMTLLGRSAEPGTLDGYGPIDADTARRLAAAAPSFTRLLTHPETGAVLSVGRDRYTVPADLRKAVEIRDETCGFPGCNRPASSCDLDHRLDWQFGGETDFDNLAALCPSHHPVKHETTWSVERTGDGKLVWTSALGRHYVIRPYAGPGYKRVVKFEDTTPETVPAEGQQRARNLPENPPF</sequence>
<proteinExistence type="predicted"/>
<comment type="caution">
    <text evidence="3">The sequence shown here is derived from an EMBL/GenBank/DDBJ whole genome shotgun (WGS) entry which is preliminary data.</text>
</comment>
<evidence type="ECO:0000313" key="3">
    <source>
        <dbReference type="EMBL" id="PFG29373.1"/>
    </source>
</evidence>
<evidence type="ECO:0000259" key="2">
    <source>
        <dbReference type="SMART" id="SM00507"/>
    </source>
</evidence>
<feature type="compositionally biased region" description="Low complexity" evidence="1">
    <location>
        <begin position="13"/>
        <end position="24"/>
    </location>
</feature>
<dbReference type="Pfam" id="PF02720">
    <property type="entry name" value="DUF222"/>
    <property type="match status" value="1"/>
</dbReference>
<organism evidence="3 4">
    <name type="scientific">Paramicrobacterium agarici</name>
    <dbReference type="NCBI Taxonomy" id="630514"/>
    <lineage>
        <taxon>Bacteria</taxon>
        <taxon>Bacillati</taxon>
        <taxon>Actinomycetota</taxon>
        <taxon>Actinomycetes</taxon>
        <taxon>Micrococcales</taxon>
        <taxon>Microbacteriaceae</taxon>
        <taxon>Paramicrobacterium</taxon>
    </lineage>
</organism>
<feature type="region of interest" description="Disordered" evidence="1">
    <location>
        <begin position="471"/>
        <end position="490"/>
    </location>
</feature>
<reference evidence="3 4" key="1">
    <citation type="submission" date="2017-10" db="EMBL/GenBank/DDBJ databases">
        <title>Sequencing the genomes of 1000 actinobacteria strains.</title>
        <authorList>
            <person name="Klenk H.-P."/>
        </authorList>
    </citation>
    <scope>NUCLEOTIDE SEQUENCE [LARGE SCALE GENOMIC DNA]</scope>
    <source>
        <strain evidence="3 4">DSM 21798</strain>
    </source>
</reference>
<dbReference type="RefSeq" id="WP_169923354.1">
    <property type="nucleotide sequence ID" value="NZ_PDJE01000001.1"/>
</dbReference>
<evidence type="ECO:0000313" key="4">
    <source>
        <dbReference type="Proteomes" id="UP000221369"/>
    </source>
</evidence>
<name>A0A2A9DS15_9MICO</name>
<evidence type="ECO:0000256" key="1">
    <source>
        <dbReference type="SAM" id="MobiDB-lite"/>
    </source>
</evidence>
<accession>A0A2A9DS15</accession>
<protein>
    <submittedName>
        <fullName evidence="3">Uncharacterized protein DUF222</fullName>
    </submittedName>
</protein>
<dbReference type="AlphaFoldDB" id="A0A2A9DS15"/>
<feature type="domain" description="HNH nuclease" evidence="2">
    <location>
        <begin position="370"/>
        <end position="422"/>
    </location>
</feature>
<gene>
    <name evidence="3" type="ORF">ATJ78_0278</name>
</gene>
<dbReference type="Proteomes" id="UP000221369">
    <property type="component" value="Unassembled WGS sequence"/>
</dbReference>
<dbReference type="Gene3D" id="1.10.30.50">
    <property type="match status" value="1"/>
</dbReference>
<dbReference type="CDD" id="cd00085">
    <property type="entry name" value="HNHc"/>
    <property type="match status" value="1"/>
</dbReference>
<keyword evidence="4" id="KW-1185">Reference proteome</keyword>
<dbReference type="EMBL" id="PDJE01000001">
    <property type="protein sequence ID" value="PFG29373.1"/>
    <property type="molecule type" value="Genomic_DNA"/>
</dbReference>